<gene>
    <name evidence="1" type="ORF">HKBW3S34_01454</name>
</gene>
<reference evidence="1 2" key="1">
    <citation type="journal article" date="2020" name="Front. Microbiol.">
        <title>Single-cell genomics of novel Actinobacteria with the Wood-Ljungdahl pathway discovered in a serpentinizing system.</title>
        <authorList>
            <person name="Merino N."/>
            <person name="Kawai M."/>
            <person name="Boyd E.S."/>
            <person name="Colman D.R."/>
            <person name="McGlynn S.E."/>
            <person name="Nealson K.H."/>
            <person name="Kurokawa K."/>
            <person name="Hongoh Y."/>
        </authorList>
    </citation>
    <scope>NUCLEOTIDE SEQUENCE [LARGE SCALE GENOMIC DNA]</scope>
    <source>
        <strain evidence="1 2">S34</strain>
    </source>
</reference>
<accession>A0A6V8PFS5</accession>
<proteinExistence type="predicted"/>
<feature type="non-terminal residue" evidence="1">
    <location>
        <position position="26"/>
    </location>
</feature>
<keyword evidence="2" id="KW-1185">Reference proteome</keyword>
<protein>
    <submittedName>
        <fullName evidence="1">Uncharacterized protein</fullName>
    </submittedName>
</protein>
<evidence type="ECO:0000313" key="2">
    <source>
        <dbReference type="Proteomes" id="UP000588083"/>
    </source>
</evidence>
<name>A0A6V8PFS5_9ACTN</name>
<evidence type="ECO:0000313" key="1">
    <source>
        <dbReference type="EMBL" id="GFP30534.1"/>
    </source>
</evidence>
<dbReference type="EMBL" id="BLRZ01000075">
    <property type="protein sequence ID" value="GFP30534.1"/>
    <property type="molecule type" value="Genomic_DNA"/>
</dbReference>
<organism evidence="1 2">
    <name type="scientific">Candidatus Hakubella thermalkaliphila</name>
    <dbReference type="NCBI Taxonomy" id="2754717"/>
    <lineage>
        <taxon>Bacteria</taxon>
        <taxon>Bacillati</taxon>
        <taxon>Actinomycetota</taxon>
        <taxon>Actinomycetota incertae sedis</taxon>
        <taxon>Candidatus Hakubellales</taxon>
        <taxon>Candidatus Hakubellaceae</taxon>
        <taxon>Candidatus Hakubella</taxon>
    </lineage>
</organism>
<sequence>MKNPLKPESIFNCVSNQISEKLLYTF</sequence>
<comment type="caution">
    <text evidence="1">The sequence shown here is derived from an EMBL/GenBank/DDBJ whole genome shotgun (WGS) entry which is preliminary data.</text>
</comment>
<dbReference type="AlphaFoldDB" id="A0A6V8PFS5"/>
<dbReference type="Proteomes" id="UP000588083">
    <property type="component" value="Unassembled WGS sequence"/>
</dbReference>